<comment type="caution">
    <text evidence="3">The sequence shown here is derived from an EMBL/GenBank/DDBJ whole genome shotgun (WGS) entry which is preliminary data.</text>
</comment>
<dbReference type="AlphaFoldDB" id="A0A1S1NBQ2"/>
<dbReference type="Proteomes" id="UP000179734">
    <property type="component" value="Unassembled WGS sequence"/>
</dbReference>
<organism evidence="3 5">
    <name type="scientific">Mycobacterium talmoniae</name>
    <dbReference type="NCBI Taxonomy" id="1858794"/>
    <lineage>
        <taxon>Bacteria</taxon>
        <taxon>Bacillati</taxon>
        <taxon>Actinomycetota</taxon>
        <taxon>Actinomycetes</taxon>
        <taxon>Mycobacteriales</taxon>
        <taxon>Mycobacteriaceae</taxon>
        <taxon>Mycobacterium</taxon>
    </lineage>
</organism>
<dbReference type="PANTHER" id="PTHR33371:SF18">
    <property type="entry name" value="MCE-FAMILY PROTEIN MCE3C"/>
    <property type="match status" value="1"/>
</dbReference>
<dbReference type="GO" id="GO:0005576">
    <property type="term" value="C:extracellular region"/>
    <property type="evidence" value="ECO:0007669"/>
    <property type="project" value="TreeGrafter"/>
</dbReference>
<feature type="transmembrane region" description="Helical" evidence="1">
    <location>
        <begin position="29"/>
        <end position="47"/>
    </location>
</feature>
<sequence length="340" mass="36592">MTFRRRPRRDRQAVLDEHAAAARNRRHGIVALVVIVAALAATGLAYLNPTGKTTYTAHLSTAGGVRPGDEVRIAGINVGAVTGIRLRGTEVEMTFDVQHSVAVGSQSTLEVKMLTPLGGHYVALAPKGEIPLGRTVLPAQNTTTPFEISDIIQTATPLVKEVNGQVIHDTFSEVANAANRYPDALRDVLTSAHALTESLSTMTTDFHKGLNFAGNGISAMVAGRKQIVALTEQLALLGRTYTAKSVDIVEYFTALDELARMIDRFMVFYGREVAPIVNGIDDIIDTLVAHPDRLGQAAISLGQALEIVWPMLSGNGITIDEGHFLVPGQDLCLPHIMRQC</sequence>
<dbReference type="Pfam" id="PF02470">
    <property type="entry name" value="MlaD"/>
    <property type="match status" value="1"/>
</dbReference>
<dbReference type="InterPro" id="IPR003399">
    <property type="entry name" value="Mce/MlaD"/>
</dbReference>
<evidence type="ECO:0000313" key="3">
    <source>
        <dbReference type="EMBL" id="OHV01589.1"/>
    </source>
</evidence>
<dbReference type="RefSeq" id="WP_071027920.1">
    <property type="nucleotide sequence ID" value="NZ_MLQM01000097.1"/>
</dbReference>
<gene>
    <name evidence="3" type="ORF">BKN37_16815</name>
    <name evidence="4" type="ORF">C1Y40_00592</name>
</gene>
<dbReference type="InterPro" id="IPR052336">
    <property type="entry name" value="MlaD_Phospholipid_Transporter"/>
</dbReference>
<evidence type="ECO:0000313" key="6">
    <source>
        <dbReference type="Proteomes" id="UP000238296"/>
    </source>
</evidence>
<reference evidence="3 5" key="1">
    <citation type="submission" date="2016-10" db="EMBL/GenBank/DDBJ databases">
        <title>Genome sequence of Mycobacterium talmonii.</title>
        <authorList>
            <person name="Greninger A.L."/>
            <person name="Elliott B."/>
            <person name="Vasireddy S."/>
            <person name="Vasireddy R."/>
        </authorList>
    </citation>
    <scope>NUCLEOTIDE SEQUENCE [LARGE SCALE GENOMIC DNA]</scope>
    <source>
        <strain evidence="3">MO-5499</strain>
        <strain evidence="5">NE-TNMC-100812</strain>
    </source>
</reference>
<keyword evidence="1" id="KW-1133">Transmembrane helix</keyword>
<evidence type="ECO:0000313" key="5">
    <source>
        <dbReference type="Proteomes" id="UP000179734"/>
    </source>
</evidence>
<dbReference type="Proteomes" id="UP000238296">
    <property type="component" value="Unassembled WGS sequence"/>
</dbReference>
<feature type="domain" description="Mce/MlaD" evidence="2">
    <location>
        <begin position="52"/>
        <end position="126"/>
    </location>
</feature>
<keyword evidence="5" id="KW-1185">Reference proteome</keyword>
<reference evidence="4" key="3">
    <citation type="submission" date="2018-01" db="EMBL/GenBank/DDBJ databases">
        <authorList>
            <person name="Gaut B.S."/>
            <person name="Morton B.R."/>
            <person name="Clegg M.T."/>
            <person name="Duvall M.R."/>
        </authorList>
    </citation>
    <scope>NUCLEOTIDE SEQUENCE</scope>
    <source>
        <strain evidence="4">ATCC BAA-2683</strain>
    </source>
</reference>
<dbReference type="EMBL" id="MLQM01000097">
    <property type="protein sequence ID" value="OHV01589.1"/>
    <property type="molecule type" value="Genomic_DNA"/>
</dbReference>
<accession>A0A1S1NBQ2</accession>
<protein>
    <submittedName>
        <fullName evidence="3">Mammalian cell entry protein</fullName>
    </submittedName>
</protein>
<reference evidence="4 6" key="2">
    <citation type="journal article" date="2017" name="Int. J. Syst. Evol. Microbiol.">
        <title>Mycobacterium talmoniae sp. nov., a slowly growing mycobacterium isolated from human respiratory samples.</title>
        <authorList>
            <person name="Davidson R.M."/>
            <person name="DeGroote M.A."/>
            <person name="Marola J.L."/>
            <person name="Buss S."/>
            <person name="Jones V."/>
            <person name="McNeil M.R."/>
            <person name="Freifeld A.G."/>
            <person name="Elaine Epperson L."/>
            <person name="Hasan N.A."/>
            <person name="Jackson M."/>
            <person name="Iwen P.C."/>
            <person name="Salfinger M."/>
            <person name="Strong M."/>
        </authorList>
    </citation>
    <scope>NUCLEOTIDE SEQUENCE [LARGE SCALE GENOMIC DNA]</scope>
    <source>
        <strain evidence="4 6">ATCC BAA-2683</strain>
    </source>
</reference>
<keyword evidence="1" id="KW-0812">Transmembrane</keyword>
<keyword evidence="1" id="KW-0472">Membrane</keyword>
<evidence type="ECO:0000313" key="4">
    <source>
        <dbReference type="EMBL" id="PQM49201.1"/>
    </source>
</evidence>
<name>A0A1S1NBQ2_9MYCO</name>
<proteinExistence type="predicted"/>
<evidence type="ECO:0000259" key="2">
    <source>
        <dbReference type="Pfam" id="PF02470"/>
    </source>
</evidence>
<evidence type="ECO:0000256" key="1">
    <source>
        <dbReference type="SAM" id="Phobius"/>
    </source>
</evidence>
<dbReference type="PANTHER" id="PTHR33371">
    <property type="entry name" value="INTERMEMBRANE PHOSPHOLIPID TRANSPORT SYSTEM BINDING PROTEIN MLAD-RELATED"/>
    <property type="match status" value="1"/>
</dbReference>
<dbReference type="EMBL" id="PPEA01000090">
    <property type="protein sequence ID" value="PQM49201.1"/>
    <property type="molecule type" value="Genomic_DNA"/>
</dbReference>